<dbReference type="PANTHER" id="PTHR48043:SF12">
    <property type="entry name" value="UDP-GLUCURONOSYLTRANSFERASE 2B4"/>
    <property type="match status" value="1"/>
</dbReference>
<dbReference type="AlphaFoldDB" id="A0A485NRD9"/>
<dbReference type="InterPro" id="IPR002213">
    <property type="entry name" value="UDP_glucos_trans"/>
</dbReference>
<name>A0A485NRD9_LYNPA</name>
<evidence type="ECO:0000256" key="11">
    <source>
        <dbReference type="ARBA" id="ARBA00023180"/>
    </source>
</evidence>
<keyword evidence="9 12" id="KW-1133">Transmembrane helix</keyword>
<keyword evidence="8" id="KW-0256">Endoplasmic reticulum</keyword>
<evidence type="ECO:0000256" key="6">
    <source>
        <dbReference type="ARBA" id="ARBA00022692"/>
    </source>
</evidence>
<dbReference type="EC" id="2.4.1.17" evidence="3"/>
<keyword evidence="4" id="KW-0328">Glycosyltransferase</keyword>
<keyword evidence="7" id="KW-0732">Signal</keyword>
<keyword evidence="5 13" id="KW-0808">Transferase</keyword>
<dbReference type="EMBL" id="CAAGRJ010019880">
    <property type="protein sequence ID" value="VFV34634.1"/>
    <property type="molecule type" value="Genomic_DNA"/>
</dbReference>
<dbReference type="SUPFAM" id="SSF53756">
    <property type="entry name" value="UDP-Glycosyltransferase/glycogen phosphorylase"/>
    <property type="match status" value="1"/>
</dbReference>
<evidence type="ECO:0000256" key="2">
    <source>
        <dbReference type="ARBA" id="ARBA00009995"/>
    </source>
</evidence>
<dbReference type="Pfam" id="PF00201">
    <property type="entry name" value="UDPGT"/>
    <property type="match status" value="1"/>
</dbReference>
<proteinExistence type="inferred from homology"/>
<dbReference type="InterPro" id="IPR050271">
    <property type="entry name" value="UDP-glycosyltransferase"/>
</dbReference>
<evidence type="ECO:0000256" key="9">
    <source>
        <dbReference type="ARBA" id="ARBA00022989"/>
    </source>
</evidence>
<evidence type="ECO:0000256" key="10">
    <source>
        <dbReference type="ARBA" id="ARBA00023136"/>
    </source>
</evidence>
<reference evidence="13 14" key="1">
    <citation type="submission" date="2019-01" db="EMBL/GenBank/DDBJ databases">
        <authorList>
            <person name="Alioto T."/>
            <person name="Alioto T."/>
        </authorList>
    </citation>
    <scope>NUCLEOTIDE SEQUENCE [LARGE SCALE GENOMIC DNA]</scope>
</reference>
<evidence type="ECO:0000256" key="3">
    <source>
        <dbReference type="ARBA" id="ARBA00012544"/>
    </source>
</evidence>
<keyword evidence="14" id="KW-1185">Reference proteome</keyword>
<evidence type="ECO:0000256" key="5">
    <source>
        <dbReference type="ARBA" id="ARBA00022679"/>
    </source>
</evidence>
<evidence type="ECO:0000313" key="14">
    <source>
        <dbReference type="Proteomes" id="UP000386466"/>
    </source>
</evidence>
<dbReference type="GO" id="GO:0015020">
    <property type="term" value="F:glucuronosyltransferase activity"/>
    <property type="evidence" value="ECO:0007669"/>
    <property type="project" value="UniProtKB-EC"/>
</dbReference>
<dbReference type="PANTHER" id="PTHR48043">
    <property type="entry name" value="EG:EG0003.4 PROTEIN-RELATED"/>
    <property type="match status" value="1"/>
</dbReference>
<keyword evidence="10 12" id="KW-0472">Membrane</keyword>
<evidence type="ECO:0000256" key="12">
    <source>
        <dbReference type="SAM" id="Phobius"/>
    </source>
</evidence>
<evidence type="ECO:0000256" key="8">
    <source>
        <dbReference type="ARBA" id="ARBA00022824"/>
    </source>
</evidence>
<sequence>MVELMIYHGDPMVGIPLLVDQPGNIAHIKARKAAVRLNLNTMSSTDLLNALNYKENAMWLSTIHHDQLLKPLDGAVLWTEFVTRHKGAEHLRPACYNLTCFQDHSLDVIGFLLACVVIATFCVIKCCLFCCQKFKKENKKKTGMNHKEKKETKLRAVLLPDKRHV</sequence>
<comment type="subcellular location">
    <subcellularLocation>
        <location evidence="1">Endoplasmic reticulum membrane</location>
        <topology evidence="1">Single-pass membrane protein</topology>
    </subcellularLocation>
</comment>
<accession>A0A485NRD9</accession>
<comment type="similarity">
    <text evidence="2">Belongs to the UDP-glycosyltransferase family.</text>
</comment>
<evidence type="ECO:0000313" key="13">
    <source>
        <dbReference type="EMBL" id="VFV34634.1"/>
    </source>
</evidence>
<organism evidence="13 14">
    <name type="scientific">Lynx pardinus</name>
    <name type="common">Iberian lynx</name>
    <name type="synonym">Felis pardina</name>
    <dbReference type="NCBI Taxonomy" id="191816"/>
    <lineage>
        <taxon>Eukaryota</taxon>
        <taxon>Metazoa</taxon>
        <taxon>Chordata</taxon>
        <taxon>Craniata</taxon>
        <taxon>Vertebrata</taxon>
        <taxon>Euteleostomi</taxon>
        <taxon>Mammalia</taxon>
        <taxon>Eutheria</taxon>
        <taxon>Laurasiatheria</taxon>
        <taxon>Carnivora</taxon>
        <taxon>Feliformia</taxon>
        <taxon>Felidae</taxon>
        <taxon>Felinae</taxon>
        <taxon>Lynx</taxon>
    </lineage>
</organism>
<keyword evidence="11" id="KW-0325">Glycoprotein</keyword>
<evidence type="ECO:0000256" key="1">
    <source>
        <dbReference type="ARBA" id="ARBA00004389"/>
    </source>
</evidence>
<evidence type="ECO:0000256" key="7">
    <source>
        <dbReference type="ARBA" id="ARBA00022729"/>
    </source>
</evidence>
<dbReference type="Proteomes" id="UP000386466">
    <property type="component" value="Unassembled WGS sequence"/>
</dbReference>
<keyword evidence="6 12" id="KW-0812">Transmembrane</keyword>
<gene>
    <name evidence="13" type="ORF">LYPA_23C002901</name>
</gene>
<dbReference type="Gene3D" id="3.40.50.2000">
    <property type="entry name" value="Glycogen Phosphorylase B"/>
    <property type="match status" value="1"/>
</dbReference>
<dbReference type="GO" id="GO:0005789">
    <property type="term" value="C:endoplasmic reticulum membrane"/>
    <property type="evidence" value="ECO:0007669"/>
    <property type="project" value="UniProtKB-SubCell"/>
</dbReference>
<feature type="transmembrane region" description="Helical" evidence="12">
    <location>
        <begin position="108"/>
        <end position="131"/>
    </location>
</feature>
<evidence type="ECO:0000256" key="4">
    <source>
        <dbReference type="ARBA" id="ARBA00022676"/>
    </source>
</evidence>
<protein>
    <recommendedName>
        <fullName evidence="3">glucuronosyltransferase</fullName>
        <ecNumber evidence="3">2.4.1.17</ecNumber>
    </recommendedName>
</protein>